<gene>
    <name evidence="3" type="ORF">NP493_3g11041</name>
</gene>
<comment type="caution">
    <text evidence="3">The sequence shown here is derived from an EMBL/GenBank/DDBJ whole genome shotgun (WGS) entry which is preliminary data.</text>
</comment>
<feature type="signal peptide" evidence="2">
    <location>
        <begin position="1"/>
        <end position="20"/>
    </location>
</feature>
<reference evidence="3" key="1">
    <citation type="journal article" date="2023" name="Mol. Biol. Evol.">
        <title>Third-Generation Sequencing Reveals the Adaptive Role of the Epigenome in Three Deep-Sea Polychaetes.</title>
        <authorList>
            <person name="Perez M."/>
            <person name="Aroh O."/>
            <person name="Sun Y."/>
            <person name="Lan Y."/>
            <person name="Juniper S.K."/>
            <person name="Young C.R."/>
            <person name="Angers B."/>
            <person name="Qian P.Y."/>
        </authorList>
    </citation>
    <scope>NUCLEOTIDE SEQUENCE</scope>
    <source>
        <strain evidence="3">R07B-5</strain>
    </source>
</reference>
<sequence>MKIAICSLFVLVCFDTHIAGFSIRRVFTSVVAELRSKRPQAATTWKTGPSPGAWYYIHGHQQEEAKRHVPRRPVASPHAMTRAVPGPALLTKLLQLVQLRGITVDIYYIILYYIILYLFYYFIIYYILYIIYYILYIIYYIYIYYILYK</sequence>
<organism evidence="3 4">
    <name type="scientific">Ridgeia piscesae</name>
    <name type="common">Tubeworm</name>
    <dbReference type="NCBI Taxonomy" id="27915"/>
    <lineage>
        <taxon>Eukaryota</taxon>
        <taxon>Metazoa</taxon>
        <taxon>Spiralia</taxon>
        <taxon>Lophotrochozoa</taxon>
        <taxon>Annelida</taxon>
        <taxon>Polychaeta</taxon>
        <taxon>Sedentaria</taxon>
        <taxon>Canalipalpata</taxon>
        <taxon>Sabellida</taxon>
        <taxon>Siboglinidae</taxon>
        <taxon>Ridgeia</taxon>
    </lineage>
</organism>
<evidence type="ECO:0000256" key="1">
    <source>
        <dbReference type="SAM" id="Phobius"/>
    </source>
</evidence>
<accession>A0AAD9PFV8</accession>
<feature type="chain" id="PRO_5042079158" evidence="2">
    <location>
        <begin position="21"/>
        <end position="149"/>
    </location>
</feature>
<feature type="transmembrane region" description="Helical" evidence="1">
    <location>
        <begin position="106"/>
        <end position="123"/>
    </location>
</feature>
<keyword evidence="1" id="KW-0472">Membrane</keyword>
<evidence type="ECO:0000313" key="3">
    <source>
        <dbReference type="EMBL" id="KAK2194071.1"/>
    </source>
</evidence>
<evidence type="ECO:0000313" key="4">
    <source>
        <dbReference type="Proteomes" id="UP001209878"/>
    </source>
</evidence>
<protein>
    <submittedName>
        <fullName evidence="3">Uncharacterized protein</fullName>
    </submittedName>
</protein>
<proteinExistence type="predicted"/>
<keyword evidence="1" id="KW-1133">Transmembrane helix</keyword>
<keyword evidence="4" id="KW-1185">Reference proteome</keyword>
<feature type="transmembrane region" description="Helical" evidence="1">
    <location>
        <begin position="130"/>
        <end position="148"/>
    </location>
</feature>
<dbReference type="EMBL" id="JAODUO010000003">
    <property type="protein sequence ID" value="KAK2194071.1"/>
    <property type="molecule type" value="Genomic_DNA"/>
</dbReference>
<keyword evidence="1" id="KW-0812">Transmembrane</keyword>
<dbReference type="Proteomes" id="UP001209878">
    <property type="component" value="Unassembled WGS sequence"/>
</dbReference>
<name>A0AAD9PFV8_RIDPI</name>
<evidence type="ECO:0000256" key="2">
    <source>
        <dbReference type="SAM" id="SignalP"/>
    </source>
</evidence>
<keyword evidence="2" id="KW-0732">Signal</keyword>
<dbReference type="AlphaFoldDB" id="A0AAD9PFV8"/>